<protein>
    <submittedName>
        <fullName evidence="2">Helix-turn-helix domain-containing protein</fullName>
    </submittedName>
</protein>
<proteinExistence type="predicted"/>
<evidence type="ECO:0000259" key="1">
    <source>
        <dbReference type="Pfam" id="PF12802"/>
    </source>
</evidence>
<accession>A0ABT5ZUN2</accession>
<name>A0ABT5ZUN2_9ACTN</name>
<dbReference type="InterPro" id="IPR036390">
    <property type="entry name" value="WH_DNA-bd_sf"/>
</dbReference>
<evidence type="ECO:0000313" key="3">
    <source>
        <dbReference type="Proteomes" id="UP001216579"/>
    </source>
</evidence>
<dbReference type="RefSeq" id="WP_276096432.1">
    <property type="nucleotide sequence ID" value="NZ_JARJBC010000027.1"/>
</dbReference>
<dbReference type="Gene3D" id="1.10.10.10">
    <property type="entry name" value="Winged helix-like DNA-binding domain superfamily/Winged helix DNA-binding domain"/>
    <property type="match status" value="1"/>
</dbReference>
<sequence>MEERPSSQGTWTFLTNHARVLAQIARDPGTRIRDIATACLLTERAVQKIITDLEDGGYLTHTRRGRTNHYRVILGTRLRHPADDGTVDDLLAILDHKSGPESAAG</sequence>
<reference evidence="2 3" key="1">
    <citation type="submission" date="2023-03" db="EMBL/GenBank/DDBJ databases">
        <title>Draft genome sequence of Streptomyces sp. RB6PN23 isolated from peat swamp forest in Thailand.</title>
        <authorList>
            <person name="Klaysubun C."/>
            <person name="Duangmal K."/>
        </authorList>
    </citation>
    <scope>NUCLEOTIDE SEQUENCE [LARGE SCALE GENOMIC DNA]</scope>
    <source>
        <strain evidence="2 3">RB6PN23</strain>
    </source>
</reference>
<dbReference type="EMBL" id="JARJBC010000027">
    <property type="protein sequence ID" value="MDF3293533.1"/>
    <property type="molecule type" value="Genomic_DNA"/>
</dbReference>
<dbReference type="Pfam" id="PF12802">
    <property type="entry name" value="MarR_2"/>
    <property type="match status" value="1"/>
</dbReference>
<keyword evidence="3" id="KW-1185">Reference proteome</keyword>
<gene>
    <name evidence="2" type="ORF">P3G67_30830</name>
</gene>
<dbReference type="SUPFAM" id="SSF46785">
    <property type="entry name" value="Winged helix' DNA-binding domain"/>
    <property type="match status" value="1"/>
</dbReference>
<dbReference type="InterPro" id="IPR036388">
    <property type="entry name" value="WH-like_DNA-bd_sf"/>
</dbReference>
<comment type="caution">
    <text evidence="2">The sequence shown here is derived from an EMBL/GenBank/DDBJ whole genome shotgun (WGS) entry which is preliminary data.</text>
</comment>
<evidence type="ECO:0000313" key="2">
    <source>
        <dbReference type="EMBL" id="MDF3293533.1"/>
    </source>
</evidence>
<feature type="domain" description="HTH marR-type" evidence="1">
    <location>
        <begin position="16"/>
        <end position="63"/>
    </location>
</feature>
<organism evidence="2 3">
    <name type="scientific">Streptomyces silvisoli</name>
    <dbReference type="NCBI Taxonomy" id="3034235"/>
    <lineage>
        <taxon>Bacteria</taxon>
        <taxon>Bacillati</taxon>
        <taxon>Actinomycetota</taxon>
        <taxon>Actinomycetes</taxon>
        <taxon>Kitasatosporales</taxon>
        <taxon>Streptomycetaceae</taxon>
        <taxon>Streptomyces</taxon>
    </lineage>
</organism>
<dbReference type="Proteomes" id="UP001216579">
    <property type="component" value="Unassembled WGS sequence"/>
</dbReference>
<dbReference type="InterPro" id="IPR000835">
    <property type="entry name" value="HTH_MarR-typ"/>
</dbReference>